<feature type="binding site" evidence="15">
    <location>
        <position position="101"/>
    </location>
    <ligand>
        <name>DNA</name>
        <dbReference type="ChEBI" id="CHEBI:16991"/>
    </ligand>
</feature>
<organism evidence="18 19">
    <name type="scientific">Dietzia timorensis</name>
    <dbReference type="NCBI Taxonomy" id="499555"/>
    <lineage>
        <taxon>Bacteria</taxon>
        <taxon>Bacillati</taxon>
        <taxon>Actinomycetota</taxon>
        <taxon>Actinomycetes</taxon>
        <taxon>Mycobacteriales</taxon>
        <taxon>Dietziaceae</taxon>
        <taxon>Dietzia</taxon>
    </lineage>
</organism>
<evidence type="ECO:0000256" key="2">
    <source>
        <dbReference type="ARBA" id="ARBA00009409"/>
    </source>
</evidence>
<dbReference type="SMART" id="SM01232">
    <property type="entry name" value="H2TH"/>
    <property type="match status" value="1"/>
</dbReference>
<dbReference type="InterPro" id="IPR015887">
    <property type="entry name" value="DNA_glyclase_Znf_dom_DNA_BS"/>
</dbReference>
<feature type="active site" description="Proton donor; for beta-elimination activity" evidence="15">
    <location>
        <position position="61"/>
    </location>
</feature>
<dbReference type="SUPFAM" id="SSF46946">
    <property type="entry name" value="S13-like H2TH domain"/>
    <property type="match status" value="1"/>
</dbReference>
<evidence type="ECO:0000256" key="9">
    <source>
        <dbReference type="ARBA" id="ARBA00023125"/>
    </source>
</evidence>
<comment type="function">
    <text evidence="15">Involved in base excision repair of DNA damaged by oxidation or by mutagenic agents. Acts as DNA glycosylase that recognizes and removes damaged bases. Has a preference for oxidized purines, such as 7,8-dihydro-8-oxoguanine (8-oxoG). Has AP (apurinic/apyrimidinic) lyase activity and introduces nicks in the DNA strand. Cleaves the DNA backbone by beta-delta elimination to generate a single-strand break at the site of the removed base with both 3'- and 5'-phosphates.</text>
</comment>
<comment type="catalytic activity">
    <reaction evidence="14 15">
        <text>2'-deoxyribonucleotide-(2'-deoxyribose 5'-phosphate)-2'-deoxyribonucleotide-DNA = a 3'-end 2'-deoxyribonucleotide-(2,3-dehydro-2,3-deoxyribose 5'-phosphate)-DNA + a 5'-end 5'-phospho-2'-deoxyribonucleoside-DNA + H(+)</text>
        <dbReference type="Rhea" id="RHEA:66592"/>
        <dbReference type="Rhea" id="RHEA-COMP:13180"/>
        <dbReference type="Rhea" id="RHEA-COMP:16897"/>
        <dbReference type="Rhea" id="RHEA-COMP:17067"/>
        <dbReference type="ChEBI" id="CHEBI:15378"/>
        <dbReference type="ChEBI" id="CHEBI:136412"/>
        <dbReference type="ChEBI" id="CHEBI:157695"/>
        <dbReference type="ChEBI" id="CHEBI:167181"/>
        <dbReference type="EC" id="4.2.99.18"/>
    </reaction>
</comment>
<evidence type="ECO:0000256" key="7">
    <source>
        <dbReference type="ARBA" id="ARBA00022801"/>
    </source>
</evidence>
<evidence type="ECO:0000256" key="5">
    <source>
        <dbReference type="ARBA" id="ARBA00022763"/>
    </source>
</evidence>
<dbReference type="InterPro" id="IPR000214">
    <property type="entry name" value="Znf_DNA_glyclase/AP_lyase"/>
</dbReference>
<proteinExistence type="inferred from homology"/>
<dbReference type="Gene3D" id="3.20.190.10">
    <property type="entry name" value="MutM-like, N-terminal"/>
    <property type="match status" value="1"/>
</dbReference>
<dbReference type="InterPro" id="IPR035937">
    <property type="entry name" value="FPG_N"/>
</dbReference>
<evidence type="ECO:0000313" key="19">
    <source>
        <dbReference type="Proteomes" id="UP000776650"/>
    </source>
</evidence>
<dbReference type="SUPFAM" id="SSF57716">
    <property type="entry name" value="Glucocorticoid receptor-like (DNA-binding domain)"/>
    <property type="match status" value="1"/>
</dbReference>
<evidence type="ECO:0000256" key="11">
    <source>
        <dbReference type="ARBA" id="ARBA00023239"/>
    </source>
</evidence>
<reference evidence="18" key="2">
    <citation type="submission" date="2021-09" db="EMBL/GenBank/DDBJ databases">
        <authorList>
            <person name="Gilroy R."/>
        </authorList>
    </citation>
    <scope>NUCLEOTIDE SEQUENCE</scope>
    <source>
        <strain evidence="18">ChiGjej1B1-18357</strain>
    </source>
</reference>
<dbReference type="NCBIfam" id="NF002211">
    <property type="entry name" value="PRK01103.1"/>
    <property type="match status" value="1"/>
</dbReference>
<evidence type="ECO:0000256" key="3">
    <source>
        <dbReference type="ARBA" id="ARBA00011245"/>
    </source>
</evidence>
<dbReference type="NCBIfam" id="TIGR00577">
    <property type="entry name" value="fpg"/>
    <property type="match status" value="1"/>
</dbReference>
<comment type="catalytic activity">
    <reaction evidence="1 15">
        <text>Hydrolysis of DNA containing ring-opened 7-methylguanine residues, releasing 2,6-diamino-4-hydroxy-5-(N-methyl)formamidopyrimidine.</text>
        <dbReference type="EC" id="3.2.2.23"/>
    </reaction>
</comment>
<keyword evidence="10 15" id="KW-0234">DNA repair</keyword>
<feature type="domain" description="Formamidopyrimidine-DNA glycosylase catalytic" evidence="17">
    <location>
        <begin position="2"/>
        <end position="123"/>
    </location>
</feature>
<evidence type="ECO:0000256" key="15">
    <source>
        <dbReference type="HAMAP-Rule" id="MF_00103"/>
    </source>
</evidence>
<comment type="caution">
    <text evidence="18">The sequence shown here is derived from an EMBL/GenBank/DDBJ whole genome shotgun (WGS) entry which is preliminary data.</text>
</comment>
<dbReference type="CDD" id="cd08966">
    <property type="entry name" value="EcFpg-like_N"/>
    <property type="match status" value="1"/>
</dbReference>
<feature type="domain" description="FPG-type" evidence="16">
    <location>
        <begin position="259"/>
        <end position="293"/>
    </location>
</feature>
<dbReference type="SMART" id="SM00898">
    <property type="entry name" value="Fapy_DNA_glyco"/>
    <property type="match status" value="1"/>
</dbReference>
<gene>
    <name evidence="15 18" type="primary">mutM</name>
    <name evidence="15" type="synonym">fpg</name>
    <name evidence="18" type="ORF">K8V11_07910</name>
</gene>
<protein>
    <recommendedName>
        <fullName evidence="15">Formamidopyrimidine-DNA glycosylase</fullName>
        <shortName evidence="15">Fapy-DNA glycosylase</shortName>
        <ecNumber evidence="15">3.2.2.23</ecNumber>
    </recommendedName>
    <alternativeName>
        <fullName evidence="15">DNA-(apurinic or apyrimidinic site) lyase MutM</fullName>
        <shortName evidence="15">AP lyase MutM</shortName>
        <ecNumber evidence="15">4.2.99.18</ecNumber>
    </alternativeName>
</protein>
<dbReference type="GO" id="GO:0006284">
    <property type="term" value="P:base-excision repair"/>
    <property type="evidence" value="ECO:0007669"/>
    <property type="project" value="InterPro"/>
</dbReference>
<feature type="active site" description="Proton donor; for delta-elimination activity" evidence="15">
    <location>
        <position position="283"/>
    </location>
</feature>
<dbReference type="EMBL" id="DYXM01000145">
    <property type="protein sequence ID" value="HJE90918.1"/>
    <property type="molecule type" value="Genomic_DNA"/>
</dbReference>
<dbReference type="Gene3D" id="1.10.8.50">
    <property type="match status" value="1"/>
</dbReference>
<dbReference type="RefSeq" id="WP_303912420.1">
    <property type="nucleotide sequence ID" value="NZ_DYXM01000145.1"/>
</dbReference>
<reference evidence="18" key="1">
    <citation type="journal article" date="2021" name="PeerJ">
        <title>Extensive microbial diversity within the chicken gut microbiome revealed by metagenomics and culture.</title>
        <authorList>
            <person name="Gilroy R."/>
            <person name="Ravi A."/>
            <person name="Getino M."/>
            <person name="Pursley I."/>
            <person name="Horton D.L."/>
            <person name="Alikhan N.F."/>
            <person name="Baker D."/>
            <person name="Gharbi K."/>
            <person name="Hall N."/>
            <person name="Watson M."/>
            <person name="Adriaenssens E.M."/>
            <person name="Foster-Nyarko E."/>
            <person name="Jarju S."/>
            <person name="Secka A."/>
            <person name="Antonio M."/>
            <person name="Oren A."/>
            <person name="Chaudhuri R.R."/>
            <person name="La Ragione R."/>
            <person name="Hildebrand F."/>
            <person name="Pallen M.J."/>
        </authorList>
    </citation>
    <scope>NUCLEOTIDE SEQUENCE</scope>
    <source>
        <strain evidence="18">ChiGjej1B1-18357</strain>
    </source>
</reference>
<keyword evidence="11 15" id="KW-0456">Lyase</keyword>
<dbReference type="EC" id="3.2.2.23" evidence="15"/>
<accession>A0A921JYI1</accession>
<keyword evidence="5 15" id="KW-0227">DNA damage</keyword>
<keyword evidence="8 15" id="KW-0862">Zinc</keyword>
<dbReference type="Pfam" id="PF06827">
    <property type="entry name" value="zf-FPG_IleRS"/>
    <property type="match status" value="1"/>
</dbReference>
<dbReference type="InterPro" id="IPR012319">
    <property type="entry name" value="FPG_cat"/>
</dbReference>
<keyword evidence="4 15" id="KW-0479">Metal-binding</keyword>
<evidence type="ECO:0000313" key="18">
    <source>
        <dbReference type="EMBL" id="HJE90918.1"/>
    </source>
</evidence>
<name>A0A921JYI1_9ACTN</name>
<keyword evidence="7 15" id="KW-0378">Hydrolase</keyword>
<dbReference type="PROSITE" id="PS51066">
    <property type="entry name" value="ZF_FPG_2"/>
    <property type="match status" value="1"/>
</dbReference>
<dbReference type="AlphaFoldDB" id="A0A921JYI1"/>
<dbReference type="GO" id="GO:0006979">
    <property type="term" value="P:response to oxidative stress"/>
    <property type="evidence" value="ECO:0007669"/>
    <property type="project" value="UniProtKB-ARBA"/>
</dbReference>
<dbReference type="Proteomes" id="UP000776650">
    <property type="component" value="Unassembled WGS sequence"/>
</dbReference>
<dbReference type="HAMAP" id="MF_00103">
    <property type="entry name" value="Fapy_DNA_glycosyl"/>
    <property type="match status" value="1"/>
</dbReference>
<dbReference type="FunFam" id="1.10.8.50:FF:000003">
    <property type="entry name" value="Formamidopyrimidine-DNA glycosylase"/>
    <property type="match status" value="1"/>
</dbReference>
<dbReference type="PANTHER" id="PTHR22993:SF9">
    <property type="entry name" value="FORMAMIDOPYRIMIDINE-DNA GLYCOSYLASE"/>
    <property type="match status" value="1"/>
</dbReference>
<evidence type="ECO:0000259" key="17">
    <source>
        <dbReference type="PROSITE" id="PS51068"/>
    </source>
</evidence>
<evidence type="ECO:0000256" key="13">
    <source>
        <dbReference type="ARBA" id="ARBA00023295"/>
    </source>
</evidence>
<evidence type="ECO:0000256" key="8">
    <source>
        <dbReference type="ARBA" id="ARBA00022833"/>
    </source>
</evidence>
<feature type="binding site" evidence="15">
    <location>
        <position position="120"/>
    </location>
    <ligand>
        <name>DNA</name>
        <dbReference type="ChEBI" id="CHEBI:16991"/>
    </ligand>
</feature>
<dbReference type="GO" id="GO:0140078">
    <property type="term" value="F:class I DNA-(apurinic or apyrimidinic site) endonuclease activity"/>
    <property type="evidence" value="ECO:0007669"/>
    <property type="project" value="UniProtKB-EC"/>
</dbReference>
<comment type="cofactor">
    <cofactor evidence="15">
        <name>Zn(2+)</name>
        <dbReference type="ChEBI" id="CHEBI:29105"/>
    </cofactor>
    <text evidence="15">Binds 1 zinc ion per subunit.</text>
</comment>
<evidence type="ECO:0000256" key="1">
    <source>
        <dbReference type="ARBA" id="ARBA00001668"/>
    </source>
</evidence>
<keyword evidence="6 15" id="KW-0863">Zinc-finger</keyword>
<dbReference type="InterPro" id="IPR015886">
    <property type="entry name" value="H2TH_FPG"/>
</dbReference>
<evidence type="ECO:0000259" key="16">
    <source>
        <dbReference type="PROSITE" id="PS51066"/>
    </source>
</evidence>
<dbReference type="InterPro" id="IPR010979">
    <property type="entry name" value="Ribosomal_uS13-like_H2TH"/>
</dbReference>
<dbReference type="Pfam" id="PF06831">
    <property type="entry name" value="H2TH"/>
    <property type="match status" value="1"/>
</dbReference>
<dbReference type="GO" id="GO:0034039">
    <property type="term" value="F:8-oxo-7,8-dihydroguanine DNA N-glycosylase activity"/>
    <property type="evidence" value="ECO:0007669"/>
    <property type="project" value="TreeGrafter"/>
</dbReference>
<dbReference type="GO" id="GO:0008270">
    <property type="term" value="F:zinc ion binding"/>
    <property type="evidence" value="ECO:0007669"/>
    <property type="project" value="UniProtKB-UniRule"/>
</dbReference>
<dbReference type="PROSITE" id="PS51068">
    <property type="entry name" value="FPG_CAT"/>
    <property type="match status" value="1"/>
</dbReference>
<feature type="binding site" evidence="15">
    <location>
        <position position="173"/>
    </location>
    <ligand>
        <name>DNA</name>
        <dbReference type="ChEBI" id="CHEBI:16991"/>
    </ligand>
</feature>
<evidence type="ECO:0000256" key="4">
    <source>
        <dbReference type="ARBA" id="ARBA00022723"/>
    </source>
</evidence>
<dbReference type="EC" id="4.2.99.18" evidence="15"/>
<comment type="subunit">
    <text evidence="3 15">Monomer.</text>
</comment>
<evidence type="ECO:0000256" key="12">
    <source>
        <dbReference type="ARBA" id="ARBA00023268"/>
    </source>
</evidence>
<dbReference type="Pfam" id="PF01149">
    <property type="entry name" value="Fapy_DNA_glyco"/>
    <property type="match status" value="1"/>
</dbReference>
<dbReference type="GO" id="GO:0003684">
    <property type="term" value="F:damaged DNA binding"/>
    <property type="evidence" value="ECO:0007669"/>
    <property type="project" value="InterPro"/>
</dbReference>
<dbReference type="InterPro" id="IPR010663">
    <property type="entry name" value="Znf_FPG/IleRS"/>
</dbReference>
<dbReference type="InterPro" id="IPR020629">
    <property type="entry name" value="FPG_Glyclase"/>
</dbReference>
<comment type="similarity">
    <text evidence="2 15">Belongs to the FPG family.</text>
</comment>
<dbReference type="PROSITE" id="PS01242">
    <property type="entry name" value="ZF_FPG_1"/>
    <property type="match status" value="1"/>
</dbReference>
<feature type="active site" description="Schiff-base intermediate with DNA" evidence="15">
    <location>
        <position position="2"/>
    </location>
</feature>
<sequence>MPELPEVEVVRRGLADHAVGRRIDAAAFTGHRVARGHPGGAEGLADELAGARIHSAERRGKYLWLTLGDGEPEAGERALVVHLRMSGQLLVASPELPAARHTHARLRLSDGQELRFIDQRTFGYMTTETLVRDPHAAPAGPARVVPASIAHIAPDPFEAAFDVRATAKRMRSRDVEIKRQLLEQTLLSGIGNIYADEALWTARVHGRRLGSRLTLTRVVELIESAREVMDRALDAGGTSFDALYVNVNGDSGYFARSLNAYGRLGEPCPRCGEPMSKESIGGRGSYYCPTCQPAPRKRRGKPAERTMRP</sequence>
<evidence type="ECO:0000256" key="6">
    <source>
        <dbReference type="ARBA" id="ARBA00022771"/>
    </source>
</evidence>
<keyword evidence="9 15" id="KW-0238">DNA-binding</keyword>
<evidence type="ECO:0000256" key="10">
    <source>
        <dbReference type="ARBA" id="ARBA00023204"/>
    </source>
</evidence>
<dbReference type="PANTHER" id="PTHR22993">
    <property type="entry name" value="FORMAMIDOPYRIMIDINE-DNA GLYCOSYLASE"/>
    <property type="match status" value="1"/>
</dbReference>
<dbReference type="GO" id="GO:0003690">
    <property type="term" value="F:double-stranded DNA binding"/>
    <property type="evidence" value="ECO:0007669"/>
    <property type="project" value="UniProtKB-ARBA"/>
</dbReference>
<keyword evidence="13 15" id="KW-0326">Glycosidase</keyword>
<dbReference type="SUPFAM" id="SSF81624">
    <property type="entry name" value="N-terminal domain of MutM-like DNA repair proteins"/>
    <property type="match status" value="1"/>
</dbReference>
<keyword evidence="12 15" id="KW-0511">Multifunctional enzyme</keyword>
<feature type="active site" description="Proton donor" evidence="15">
    <location>
        <position position="3"/>
    </location>
</feature>
<evidence type="ECO:0000256" key="14">
    <source>
        <dbReference type="ARBA" id="ARBA00044632"/>
    </source>
</evidence>